<dbReference type="PANTHER" id="PTHR47074:SF11">
    <property type="entry name" value="REVERSE TRANSCRIPTASE-LIKE PROTEIN"/>
    <property type="match status" value="1"/>
</dbReference>
<sequence>MRPLCTAWLLVKQFNWCGTEWELERFAQQNGKSFSADNIVAYAKCYLDQWRNDENSVLESSGSGSQTGDEMTRVYSWREGSLLKQGVIQPVVAEALGVKEALSWIKEKGWIGVYVETDCLSVTQALRSATNMISLFGSIINDCKAILSELSNDSVYFIKRSANMVAHSFARAANLYPGRRFSLEFVPTELLPLLVAEFNG</sequence>
<dbReference type="Pfam" id="PF13456">
    <property type="entry name" value="RVT_3"/>
    <property type="match status" value="1"/>
</dbReference>
<evidence type="ECO:0000259" key="1">
    <source>
        <dbReference type="Pfam" id="PF13456"/>
    </source>
</evidence>
<evidence type="ECO:0000313" key="2">
    <source>
        <dbReference type="EnsemblPlants" id="cds.evm.model.09.700"/>
    </source>
</evidence>
<feature type="domain" description="RNase H type-1" evidence="1">
    <location>
        <begin position="85"/>
        <end position="173"/>
    </location>
</feature>
<dbReference type="CDD" id="cd06222">
    <property type="entry name" value="RNase_H_like"/>
    <property type="match status" value="1"/>
</dbReference>
<protein>
    <recommendedName>
        <fullName evidence="1">RNase H type-1 domain-containing protein</fullName>
    </recommendedName>
</protein>
<dbReference type="Gene3D" id="3.30.420.10">
    <property type="entry name" value="Ribonuclease H-like superfamily/Ribonuclease H"/>
    <property type="match status" value="1"/>
</dbReference>
<accession>A0A803QH35</accession>
<dbReference type="InterPro" id="IPR052929">
    <property type="entry name" value="RNase_H-like_EbsB-rel"/>
</dbReference>
<dbReference type="Proteomes" id="UP000596661">
    <property type="component" value="Chromosome 9"/>
</dbReference>
<dbReference type="EMBL" id="UZAU01000731">
    <property type="status" value="NOT_ANNOTATED_CDS"/>
    <property type="molecule type" value="Genomic_DNA"/>
</dbReference>
<dbReference type="InterPro" id="IPR012337">
    <property type="entry name" value="RNaseH-like_sf"/>
</dbReference>
<reference evidence="2" key="2">
    <citation type="submission" date="2021-03" db="UniProtKB">
        <authorList>
            <consortium name="EnsemblPlants"/>
        </authorList>
    </citation>
    <scope>IDENTIFICATION</scope>
</reference>
<keyword evidence="3" id="KW-1185">Reference proteome</keyword>
<reference evidence="2" key="1">
    <citation type="submission" date="2018-11" db="EMBL/GenBank/DDBJ databases">
        <authorList>
            <person name="Grassa J C."/>
        </authorList>
    </citation>
    <scope>NUCLEOTIDE SEQUENCE [LARGE SCALE GENOMIC DNA]</scope>
</reference>
<dbReference type="SUPFAM" id="SSF53098">
    <property type="entry name" value="Ribonuclease H-like"/>
    <property type="match status" value="1"/>
</dbReference>
<dbReference type="EnsemblPlants" id="evm.model.09.700">
    <property type="protein sequence ID" value="cds.evm.model.09.700"/>
    <property type="gene ID" value="evm.TU.09.700"/>
</dbReference>
<dbReference type="Gramene" id="evm.model.09.700">
    <property type="protein sequence ID" value="cds.evm.model.09.700"/>
    <property type="gene ID" value="evm.TU.09.700"/>
</dbReference>
<name>A0A803QH35_CANSA</name>
<dbReference type="GO" id="GO:0003676">
    <property type="term" value="F:nucleic acid binding"/>
    <property type="evidence" value="ECO:0007669"/>
    <property type="project" value="InterPro"/>
</dbReference>
<dbReference type="InterPro" id="IPR002156">
    <property type="entry name" value="RNaseH_domain"/>
</dbReference>
<dbReference type="AlphaFoldDB" id="A0A803QH35"/>
<dbReference type="InterPro" id="IPR036397">
    <property type="entry name" value="RNaseH_sf"/>
</dbReference>
<dbReference type="InterPro" id="IPR044730">
    <property type="entry name" value="RNase_H-like_dom_plant"/>
</dbReference>
<organism evidence="2 3">
    <name type="scientific">Cannabis sativa</name>
    <name type="common">Hemp</name>
    <name type="synonym">Marijuana</name>
    <dbReference type="NCBI Taxonomy" id="3483"/>
    <lineage>
        <taxon>Eukaryota</taxon>
        <taxon>Viridiplantae</taxon>
        <taxon>Streptophyta</taxon>
        <taxon>Embryophyta</taxon>
        <taxon>Tracheophyta</taxon>
        <taxon>Spermatophyta</taxon>
        <taxon>Magnoliopsida</taxon>
        <taxon>eudicotyledons</taxon>
        <taxon>Gunneridae</taxon>
        <taxon>Pentapetalae</taxon>
        <taxon>rosids</taxon>
        <taxon>fabids</taxon>
        <taxon>Rosales</taxon>
        <taxon>Cannabaceae</taxon>
        <taxon>Cannabis</taxon>
    </lineage>
</organism>
<dbReference type="GO" id="GO:0004523">
    <property type="term" value="F:RNA-DNA hybrid ribonuclease activity"/>
    <property type="evidence" value="ECO:0007669"/>
    <property type="project" value="InterPro"/>
</dbReference>
<evidence type="ECO:0000313" key="3">
    <source>
        <dbReference type="Proteomes" id="UP000596661"/>
    </source>
</evidence>
<dbReference type="PANTHER" id="PTHR47074">
    <property type="entry name" value="BNAC02G40300D PROTEIN"/>
    <property type="match status" value="1"/>
</dbReference>
<proteinExistence type="predicted"/>